<proteinExistence type="predicted"/>
<comment type="subcellular location">
    <subcellularLocation>
        <location evidence="1">Membrane</location>
        <topology evidence="1">Multi-pass membrane protein</topology>
    </subcellularLocation>
</comment>
<dbReference type="GO" id="GO:0016491">
    <property type="term" value="F:oxidoreductase activity"/>
    <property type="evidence" value="ECO:0007669"/>
    <property type="project" value="UniProtKB-KW"/>
</dbReference>
<dbReference type="GO" id="GO:0005886">
    <property type="term" value="C:plasma membrane"/>
    <property type="evidence" value="ECO:0007669"/>
    <property type="project" value="TreeGrafter"/>
</dbReference>
<dbReference type="PROSITE" id="PS51384">
    <property type="entry name" value="FAD_FR"/>
    <property type="match status" value="1"/>
</dbReference>
<dbReference type="PANTHER" id="PTHR11972">
    <property type="entry name" value="NADPH OXIDASE"/>
    <property type="match status" value="1"/>
</dbReference>
<dbReference type="OrthoDB" id="47224at2759"/>
<keyword evidence="4" id="KW-0560">Oxidoreductase</keyword>
<organism evidence="9 10">
    <name type="scientific">Nitzschia inconspicua</name>
    <dbReference type="NCBI Taxonomy" id="303405"/>
    <lineage>
        <taxon>Eukaryota</taxon>
        <taxon>Sar</taxon>
        <taxon>Stramenopiles</taxon>
        <taxon>Ochrophyta</taxon>
        <taxon>Bacillariophyta</taxon>
        <taxon>Bacillariophyceae</taxon>
        <taxon>Bacillariophycidae</taxon>
        <taxon>Bacillariales</taxon>
        <taxon>Bacillariaceae</taxon>
        <taxon>Nitzschia</taxon>
    </lineage>
</organism>
<dbReference type="InterPro" id="IPR050369">
    <property type="entry name" value="RBOH/FRE"/>
</dbReference>
<dbReference type="CDD" id="cd06186">
    <property type="entry name" value="NOX_Duox_like_FAD_NADP"/>
    <property type="match status" value="1"/>
</dbReference>
<dbReference type="InterPro" id="IPR013121">
    <property type="entry name" value="Fe_red_NAD-bd_6"/>
</dbReference>
<feature type="transmembrane region" description="Helical" evidence="7">
    <location>
        <begin position="667"/>
        <end position="688"/>
    </location>
</feature>
<comment type="caution">
    <text evidence="9">The sequence shown here is derived from an EMBL/GenBank/DDBJ whole genome shotgun (WGS) entry which is preliminary data.</text>
</comment>
<evidence type="ECO:0000313" key="10">
    <source>
        <dbReference type="Proteomes" id="UP000693970"/>
    </source>
</evidence>
<feature type="region of interest" description="Disordered" evidence="6">
    <location>
        <begin position="589"/>
        <end position="610"/>
    </location>
</feature>
<sequence>MGVDSEANQEHRFPLPPLTRLFPFWFTVAAALWSISIVYAWNSDKAWEAIQKDIIDPLFKSIKDPVAVDWSFILGCFTVPILFAACLGYLILTNAPLPANQISWVNRIVAFIVRFRPASAEEGYHIAKKNQFLIGEPNFNVLALFIVGLPFISQCIYFKNSLEYTENEAVEYGWDQERLQRERTLSVSYLSGWIGIFALMWFLIPVARHSVLLVALGWSPVHALRIHIWAGHLSFTFVGIHALTMLIVWFQDPIPVYQQFIPPANCWAWNANNTSSELEEEGEIHYGCSWQWFNLTGLIAMIIFIILWVSSLHWFRRRNYRLFYLMHVIFGTLMLLSSLLHYAFMVMYWLPSITYYLASTSPTLIQALASRYRGGVKITKVVAIEDSSGCVEVHVDTANDAAYALNRMPSQFVKLCVPKISVVWHPFTVFSHAHDAKTLRFLVRPVGPFTRELTNQLTGSIRPVTILDGFYCGANRCQQALLHDHITIVSGGVAITPFLSMIPALIREISSKPTKSATLRSISLHWACRENGLLLYITNNYLSNFQEQAAAAGVKLDITVYNTNAAGTTTDDEGRRMIMAQKTSNTLDETMQDSCLNSDDSKKSSEESKNSSVEGVTFVLDEVSSVTEKYGESPCTNIPTDLSNNQNTDAGFGMELGRMMPARFSTIYWNIPTFVAFSLPIWLGFVLIHETYILDEPVNFKELSTTAFYTVILVFGFAAFGVIVEVVVLKMRSHWPSERFDDFELEVAAPIDTTWLKEEDETNDSLVTFKVLFGRPTTEQIMKEARHAESPGIFLCGPEKMIKMVKGETRKENSWLGRTRFCVYDEPFEF</sequence>
<feature type="transmembrane region" description="Helical" evidence="7">
    <location>
        <begin position="322"/>
        <end position="350"/>
    </location>
</feature>
<name>A0A9K3PWF8_9STRA</name>
<evidence type="ECO:0000256" key="2">
    <source>
        <dbReference type="ARBA" id="ARBA00022692"/>
    </source>
</evidence>
<reference evidence="9" key="1">
    <citation type="journal article" date="2021" name="Sci. Rep.">
        <title>Diploid genomic architecture of Nitzschia inconspicua, an elite biomass production diatom.</title>
        <authorList>
            <person name="Oliver A."/>
            <person name="Podell S."/>
            <person name="Pinowska A."/>
            <person name="Traller J.C."/>
            <person name="Smith S.R."/>
            <person name="McClure R."/>
            <person name="Beliaev A."/>
            <person name="Bohutskyi P."/>
            <person name="Hill E.A."/>
            <person name="Rabines A."/>
            <person name="Zheng H."/>
            <person name="Allen L.Z."/>
            <person name="Kuo A."/>
            <person name="Grigoriev I.V."/>
            <person name="Allen A.E."/>
            <person name="Hazlebeck D."/>
            <person name="Allen E.E."/>
        </authorList>
    </citation>
    <scope>NUCLEOTIDE SEQUENCE</scope>
    <source>
        <strain evidence="9">Hildebrandi</strain>
    </source>
</reference>
<protein>
    <submittedName>
        <fullName evidence="9">Ferric reductase like transmembrane component</fullName>
    </submittedName>
</protein>
<feature type="transmembrane region" description="Helical" evidence="7">
    <location>
        <begin position="228"/>
        <end position="250"/>
    </location>
</feature>
<feature type="transmembrane region" description="Helical" evidence="7">
    <location>
        <begin position="21"/>
        <end position="41"/>
    </location>
</feature>
<feature type="transmembrane region" description="Helical" evidence="7">
    <location>
        <begin position="70"/>
        <end position="92"/>
    </location>
</feature>
<evidence type="ECO:0000256" key="4">
    <source>
        <dbReference type="ARBA" id="ARBA00023002"/>
    </source>
</evidence>
<feature type="compositionally biased region" description="Basic and acidic residues" evidence="6">
    <location>
        <begin position="599"/>
        <end position="609"/>
    </location>
</feature>
<dbReference type="EMBL" id="JAGRRH010000012">
    <property type="protein sequence ID" value="KAG7362080.1"/>
    <property type="molecule type" value="Genomic_DNA"/>
</dbReference>
<dbReference type="Proteomes" id="UP000693970">
    <property type="component" value="Unassembled WGS sequence"/>
</dbReference>
<evidence type="ECO:0000256" key="6">
    <source>
        <dbReference type="SAM" id="MobiDB-lite"/>
    </source>
</evidence>
<evidence type="ECO:0000256" key="5">
    <source>
        <dbReference type="ARBA" id="ARBA00023136"/>
    </source>
</evidence>
<dbReference type="Pfam" id="PF08022">
    <property type="entry name" value="FAD_binding_8"/>
    <property type="match status" value="1"/>
</dbReference>
<dbReference type="InterPro" id="IPR013130">
    <property type="entry name" value="Fe3_Rdtase_TM_dom"/>
</dbReference>
<feature type="transmembrane region" description="Helical" evidence="7">
    <location>
        <begin position="292"/>
        <end position="315"/>
    </location>
</feature>
<dbReference type="Pfam" id="PF08030">
    <property type="entry name" value="NAD_binding_6"/>
    <property type="match status" value="1"/>
</dbReference>
<dbReference type="InterPro" id="IPR013112">
    <property type="entry name" value="FAD-bd_8"/>
</dbReference>
<dbReference type="SFLD" id="SFLDS00052">
    <property type="entry name" value="Ferric_Reductase_Domain"/>
    <property type="match status" value="1"/>
</dbReference>
<keyword evidence="2 7" id="KW-0812">Transmembrane</keyword>
<reference evidence="9" key="2">
    <citation type="submission" date="2021-04" db="EMBL/GenBank/DDBJ databases">
        <authorList>
            <person name="Podell S."/>
        </authorList>
    </citation>
    <scope>NUCLEOTIDE SEQUENCE</scope>
    <source>
        <strain evidence="9">Hildebrandi</strain>
    </source>
</reference>
<gene>
    <name evidence="9" type="ORF">IV203_025746</name>
</gene>
<evidence type="ECO:0000313" key="9">
    <source>
        <dbReference type="EMBL" id="KAG7362080.1"/>
    </source>
</evidence>
<dbReference type="Pfam" id="PF01794">
    <property type="entry name" value="Ferric_reduct"/>
    <property type="match status" value="1"/>
</dbReference>
<evidence type="ECO:0000259" key="8">
    <source>
        <dbReference type="PROSITE" id="PS51384"/>
    </source>
</evidence>
<dbReference type="InterPro" id="IPR017927">
    <property type="entry name" value="FAD-bd_FR_type"/>
</dbReference>
<evidence type="ECO:0000256" key="1">
    <source>
        <dbReference type="ARBA" id="ARBA00004141"/>
    </source>
</evidence>
<dbReference type="SFLD" id="SFLDG01168">
    <property type="entry name" value="Ferric_reductase_subgroup_(FRE"/>
    <property type="match status" value="1"/>
</dbReference>
<evidence type="ECO:0000256" key="7">
    <source>
        <dbReference type="SAM" id="Phobius"/>
    </source>
</evidence>
<feature type="transmembrane region" description="Helical" evidence="7">
    <location>
        <begin position="193"/>
        <end position="216"/>
    </location>
</feature>
<dbReference type="PANTHER" id="PTHR11972:SF193">
    <property type="entry name" value="FAD-BINDING FR-TYPE DOMAIN-CONTAINING PROTEIN"/>
    <property type="match status" value="1"/>
</dbReference>
<keyword evidence="3 7" id="KW-1133">Transmembrane helix</keyword>
<evidence type="ECO:0000256" key="3">
    <source>
        <dbReference type="ARBA" id="ARBA00022989"/>
    </source>
</evidence>
<accession>A0A9K3PWF8</accession>
<feature type="domain" description="FAD-binding FR-type" evidence="8">
    <location>
        <begin position="371"/>
        <end position="477"/>
    </location>
</feature>
<feature type="transmembrane region" description="Helical" evidence="7">
    <location>
        <begin position="139"/>
        <end position="159"/>
    </location>
</feature>
<dbReference type="AlphaFoldDB" id="A0A9K3PWF8"/>
<keyword evidence="5 7" id="KW-0472">Membrane</keyword>
<keyword evidence="10" id="KW-1185">Reference proteome</keyword>
<feature type="transmembrane region" description="Helical" evidence="7">
    <location>
        <begin position="708"/>
        <end position="729"/>
    </location>
</feature>